<accession>A0AAV9G8K2</accession>
<comment type="caution">
    <text evidence="2">The sequence shown here is derived from an EMBL/GenBank/DDBJ whole genome shotgun (WGS) entry which is preliminary data.</text>
</comment>
<evidence type="ECO:0000313" key="2">
    <source>
        <dbReference type="EMBL" id="KAK4444758.1"/>
    </source>
</evidence>
<protein>
    <recommendedName>
        <fullName evidence="4">Ecp2 effector protein domain-containing protein</fullName>
    </recommendedName>
</protein>
<dbReference type="EMBL" id="MU865973">
    <property type="protein sequence ID" value="KAK4444758.1"/>
    <property type="molecule type" value="Genomic_DNA"/>
</dbReference>
<reference evidence="2" key="1">
    <citation type="journal article" date="2023" name="Mol. Phylogenet. Evol.">
        <title>Genome-scale phylogeny and comparative genomics of the fungal order Sordariales.</title>
        <authorList>
            <person name="Hensen N."/>
            <person name="Bonometti L."/>
            <person name="Westerberg I."/>
            <person name="Brannstrom I.O."/>
            <person name="Guillou S."/>
            <person name="Cros-Aarteil S."/>
            <person name="Calhoun S."/>
            <person name="Haridas S."/>
            <person name="Kuo A."/>
            <person name="Mondo S."/>
            <person name="Pangilinan J."/>
            <person name="Riley R."/>
            <person name="LaButti K."/>
            <person name="Andreopoulos B."/>
            <person name="Lipzen A."/>
            <person name="Chen C."/>
            <person name="Yan M."/>
            <person name="Daum C."/>
            <person name="Ng V."/>
            <person name="Clum A."/>
            <person name="Steindorff A."/>
            <person name="Ohm R.A."/>
            <person name="Martin F."/>
            <person name="Silar P."/>
            <person name="Natvig D.O."/>
            <person name="Lalanne C."/>
            <person name="Gautier V."/>
            <person name="Ament-Velasquez S.L."/>
            <person name="Kruys A."/>
            <person name="Hutchinson M.I."/>
            <person name="Powell A.J."/>
            <person name="Barry K."/>
            <person name="Miller A.N."/>
            <person name="Grigoriev I.V."/>
            <person name="Debuchy R."/>
            <person name="Gladieux P."/>
            <person name="Hiltunen Thoren M."/>
            <person name="Johannesson H."/>
        </authorList>
    </citation>
    <scope>NUCLEOTIDE SEQUENCE</scope>
    <source>
        <strain evidence="2">PSN243</strain>
    </source>
</reference>
<keyword evidence="1" id="KW-0732">Signal</keyword>
<reference evidence="2" key="2">
    <citation type="submission" date="2023-05" db="EMBL/GenBank/DDBJ databases">
        <authorList>
            <consortium name="Lawrence Berkeley National Laboratory"/>
            <person name="Steindorff A."/>
            <person name="Hensen N."/>
            <person name="Bonometti L."/>
            <person name="Westerberg I."/>
            <person name="Brannstrom I.O."/>
            <person name="Guillou S."/>
            <person name="Cros-Aarteil S."/>
            <person name="Calhoun S."/>
            <person name="Haridas S."/>
            <person name="Kuo A."/>
            <person name="Mondo S."/>
            <person name="Pangilinan J."/>
            <person name="Riley R."/>
            <person name="Labutti K."/>
            <person name="Andreopoulos B."/>
            <person name="Lipzen A."/>
            <person name="Chen C."/>
            <person name="Yanf M."/>
            <person name="Daum C."/>
            <person name="Ng V."/>
            <person name="Clum A."/>
            <person name="Ohm R."/>
            <person name="Martin F."/>
            <person name="Silar P."/>
            <person name="Natvig D."/>
            <person name="Lalanne C."/>
            <person name="Gautier V."/>
            <person name="Ament-Velasquez S.L."/>
            <person name="Kruys A."/>
            <person name="Hutchinson M.I."/>
            <person name="Powell A.J."/>
            <person name="Barry K."/>
            <person name="Miller A.N."/>
            <person name="Grigoriev I.V."/>
            <person name="Debuchy R."/>
            <person name="Gladieux P."/>
            <person name="Thoren M.H."/>
            <person name="Johannesson H."/>
        </authorList>
    </citation>
    <scope>NUCLEOTIDE SEQUENCE</scope>
    <source>
        <strain evidence="2">PSN243</strain>
    </source>
</reference>
<name>A0AAV9G8K2_9PEZI</name>
<feature type="chain" id="PRO_5044024040" description="Ecp2 effector protein domain-containing protein" evidence="1">
    <location>
        <begin position="20"/>
        <end position="140"/>
    </location>
</feature>
<evidence type="ECO:0008006" key="4">
    <source>
        <dbReference type="Google" id="ProtNLM"/>
    </source>
</evidence>
<dbReference type="AlphaFoldDB" id="A0AAV9G8K2"/>
<gene>
    <name evidence="2" type="ORF">QBC34DRAFT_429654</name>
</gene>
<organism evidence="2 3">
    <name type="scientific">Podospora aff. communis PSN243</name>
    <dbReference type="NCBI Taxonomy" id="3040156"/>
    <lineage>
        <taxon>Eukaryota</taxon>
        <taxon>Fungi</taxon>
        <taxon>Dikarya</taxon>
        <taxon>Ascomycota</taxon>
        <taxon>Pezizomycotina</taxon>
        <taxon>Sordariomycetes</taxon>
        <taxon>Sordariomycetidae</taxon>
        <taxon>Sordariales</taxon>
        <taxon>Podosporaceae</taxon>
        <taxon>Podospora</taxon>
    </lineage>
</organism>
<dbReference type="Proteomes" id="UP001321760">
    <property type="component" value="Unassembled WGS sequence"/>
</dbReference>
<sequence length="140" mass="15147">MKLFTLISAVVYGATLATASPVINLEAVTGAEASAELSKRADPRGRLSAFLQTGLPNPTCSGTPDFVWVNPGFNQCLNFIDRNNNIAAVHQLLWNGNNCELYLYNNRNCQNDFAHANGANICAVSRGVPNRAMLSFKLVC</sequence>
<keyword evidence="3" id="KW-1185">Reference proteome</keyword>
<proteinExistence type="predicted"/>
<evidence type="ECO:0000313" key="3">
    <source>
        <dbReference type="Proteomes" id="UP001321760"/>
    </source>
</evidence>
<evidence type="ECO:0000256" key="1">
    <source>
        <dbReference type="SAM" id="SignalP"/>
    </source>
</evidence>
<feature type="signal peptide" evidence="1">
    <location>
        <begin position="1"/>
        <end position="19"/>
    </location>
</feature>